<feature type="compositionally biased region" description="Polar residues" evidence="4">
    <location>
        <begin position="90"/>
        <end position="102"/>
    </location>
</feature>
<feature type="region of interest" description="Disordered" evidence="4">
    <location>
        <begin position="136"/>
        <end position="163"/>
    </location>
</feature>
<feature type="region of interest" description="Disordered" evidence="4">
    <location>
        <begin position="90"/>
        <end position="112"/>
    </location>
</feature>
<keyword evidence="1 2" id="KW-0193">Cuticle</keyword>
<feature type="chain" id="PRO_5044560961" evidence="5">
    <location>
        <begin position="16"/>
        <end position="344"/>
    </location>
</feature>
<sequence length="344" mass="37681">MKLILLCALLSVAAASRTHHLVVVKPEIPTTEYREQDSKGFYSFGYSGEESAKAEYKTRDGSSKGFYSYIDSDGKLQTVKYEAGRKQGFTASATNLPSQPVDNNRPPEPVTDTPEVEMAKQAHFEAYREAAIKAAMEPDTDEQMDENELKRTSAESDTSAELQQNTRDLLLSRQNSRDQLLNLLREHEEQRAREDQQSQQLMTTYILSASAEARAHGPGQAVAQASIGGQPALSELRTIYSMDNGDSNVVLKVGSGNGNGNDLSGTSSIGLSNGNIRQDDSSISHNSQENSFYTVDNPNAHYTVEIPTVLTTLPRIESIRVGAGNGHLPLAKSTTYITQRLKSF</sequence>
<evidence type="ECO:0000256" key="5">
    <source>
        <dbReference type="SAM" id="SignalP"/>
    </source>
</evidence>
<dbReference type="RefSeq" id="XP_005178665.1">
    <property type="nucleotide sequence ID" value="XM_005178608.3"/>
</dbReference>
<protein>
    <submittedName>
        <fullName evidence="8">Uncharacterized protein LOC101892309</fullName>
    </submittedName>
</protein>
<evidence type="ECO:0000256" key="2">
    <source>
        <dbReference type="PROSITE-ProRule" id="PRU00497"/>
    </source>
</evidence>
<dbReference type="GO" id="GO:0008010">
    <property type="term" value="F:structural constituent of chitin-based larval cuticle"/>
    <property type="evidence" value="ECO:0007669"/>
    <property type="project" value="TreeGrafter"/>
</dbReference>
<dbReference type="PROSITE" id="PS00233">
    <property type="entry name" value="CHIT_BIND_RR_1"/>
    <property type="match status" value="1"/>
</dbReference>
<evidence type="ECO:0000256" key="3">
    <source>
        <dbReference type="SAM" id="Coils"/>
    </source>
</evidence>
<dbReference type="InterPro" id="IPR031311">
    <property type="entry name" value="CHIT_BIND_RR_consensus"/>
</dbReference>
<proteinExistence type="predicted"/>
<dbReference type="Pfam" id="PF00379">
    <property type="entry name" value="Chitin_bind_4"/>
    <property type="match status" value="1"/>
</dbReference>
<reference evidence="8" key="2">
    <citation type="submission" date="2025-04" db="UniProtKB">
        <authorList>
            <consortium name="RefSeq"/>
        </authorList>
    </citation>
    <scope>IDENTIFICATION</scope>
    <source>
        <strain evidence="8">Aabys</strain>
    </source>
</reference>
<reference evidence="6" key="1">
    <citation type="submission" date="2020-05" db="UniProtKB">
        <authorList>
            <consortium name="EnsemblMetazoa"/>
        </authorList>
    </citation>
    <scope>IDENTIFICATION</scope>
    <source>
        <strain evidence="6">Aabys</strain>
    </source>
</reference>
<evidence type="ECO:0000256" key="4">
    <source>
        <dbReference type="SAM" id="MobiDB-lite"/>
    </source>
</evidence>
<keyword evidence="5" id="KW-0732">Signal</keyword>
<dbReference type="AlphaFoldDB" id="A0A1I8MVI3"/>
<dbReference type="InterPro" id="IPR000618">
    <property type="entry name" value="Insect_cuticle"/>
</dbReference>
<evidence type="ECO:0000313" key="7">
    <source>
        <dbReference type="Proteomes" id="UP001652621"/>
    </source>
</evidence>
<evidence type="ECO:0000313" key="8">
    <source>
        <dbReference type="RefSeq" id="XP_005178665.1"/>
    </source>
</evidence>
<accession>A0A1I8MVI3</accession>
<dbReference type="Proteomes" id="UP001652621">
    <property type="component" value="Unplaced"/>
</dbReference>
<dbReference type="InterPro" id="IPR050468">
    <property type="entry name" value="Cuticle_Struct_Prot"/>
</dbReference>
<dbReference type="PROSITE" id="PS51155">
    <property type="entry name" value="CHIT_BIND_RR_2"/>
    <property type="match status" value="1"/>
</dbReference>
<evidence type="ECO:0000313" key="6">
    <source>
        <dbReference type="EnsemblMetazoa" id="MDOA008874-PA"/>
    </source>
</evidence>
<evidence type="ECO:0000256" key="1">
    <source>
        <dbReference type="ARBA" id="ARBA00022460"/>
    </source>
</evidence>
<dbReference type="VEuPathDB" id="VectorBase:MDOMA2_003544"/>
<dbReference type="STRING" id="7370.A0A1I8MVI3"/>
<dbReference type="eggNOG" id="ENOG502RYTI">
    <property type="taxonomic scope" value="Eukaryota"/>
</dbReference>
<dbReference type="OrthoDB" id="8188035at2759"/>
<gene>
    <name evidence="6" type="primary">101892309</name>
    <name evidence="8" type="synonym">LOC101892309</name>
</gene>
<dbReference type="EnsemblMetazoa" id="MDOA008874-RA">
    <property type="protein sequence ID" value="MDOA008874-PA"/>
    <property type="gene ID" value="MDOA008874"/>
</dbReference>
<organism evidence="6">
    <name type="scientific">Musca domestica</name>
    <name type="common">House fly</name>
    <dbReference type="NCBI Taxonomy" id="7370"/>
    <lineage>
        <taxon>Eukaryota</taxon>
        <taxon>Metazoa</taxon>
        <taxon>Ecdysozoa</taxon>
        <taxon>Arthropoda</taxon>
        <taxon>Hexapoda</taxon>
        <taxon>Insecta</taxon>
        <taxon>Pterygota</taxon>
        <taxon>Neoptera</taxon>
        <taxon>Endopterygota</taxon>
        <taxon>Diptera</taxon>
        <taxon>Brachycera</taxon>
        <taxon>Muscomorpha</taxon>
        <taxon>Muscoidea</taxon>
        <taxon>Muscidae</taxon>
        <taxon>Musca</taxon>
    </lineage>
</organism>
<keyword evidence="7" id="KW-1185">Reference proteome</keyword>
<keyword evidence="3" id="KW-0175">Coiled coil</keyword>
<dbReference type="PANTHER" id="PTHR10380:SF196">
    <property type="entry name" value="CUTICULAR PROTEIN 72EA"/>
    <property type="match status" value="1"/>
</dbReference>
<dbReference type="GO" id="GO:0062129">
    <property type="term" value="C:chitin-based extracellular matrix"/>
    <property type="evidence" value="ECO:0007669"/>
    <property type="project" value="TreeGrafter"/>
</dbReference>
<dbReference type="KEGG" id="mde:101892309"/>
<dbReference type="PANTHER" id="PTHR10380">
    <property type="entry name" value="CUTICLE PROTEIN"/>
    <property type="match status" value="1"/>
</dbReference>
<feature type="coiled-coil region" evidence="3">
    <location>
        <begin position="173"/>
        <end position="204"/>
    </location>
</feature>
<name>A0A1I8MVI3_MUSDO</name>
<dbReference type="VEuPathDB" id="VectorBase:MDOA008874"/>
<feature type="signal peptide" evidence="5">
    <location>
        <begin position="1"/>
        <end position="15"/>
    </location>
</feature>